<dbReference type="VEuPathDB" id="GiardiaDB:GL50803_6530"/>
<dbReference type="SUPFAM" id="SSF48403">
    <property type="entry name" value="Ankyrin repeat"/>
    <property type="match status" value="1"/>
</dbReference>
<name>A8BE15_GIAIC</name>
<gene>
    <name evidence="2" type="ORF">GL50803_006530</name>
</gene>
<keyword evidence="3" id="KW-1185">Reference proteome</keyword>
<dbReference type="Gene3D" id="1.25.40.20">
    <property type="entry name" value="Ankyrin repeat-containing domain"/>
    <property type="match status" value="3"/>
</dbReference>
<dbReference type="PROSITE" id="PS50088">
    <property type="entry name" value="ANK_REPEAT"/>
    <property type="match status" value="2"/>
</dbReference>
<dbReference type="HOGENOM" id="CLU_400345_0_0_1"/>
<reference evidence="2 3" key="1">
    <citation type="journal article" date="2007" name="Science">
        <title>Genomic minimalism in the early diverging intestinal parasite Giardia lamblia.</title>
        <authorList>
            <person name="Morrison H.G."/>
            <person name="McArthur A.G."/>
            <person name="Gillin F.D."/>
            <person name="Aley S.B."/>
            <person name="Adam R.D."/>
            <person name="Olsen G.J."/>
            <person name="Best A.A."/>
            <person name="Cande W.Z."/>
            <person name="Chen F."/>
            <person name="Cipriano M.J."/>
            <person name="Davids B.J."/>
            <person name="Dawson S.C."/>
            <person name="Elmendorf H.G."/>
            <person name="Hehl A.B."/>
            <person name="Holder M.E."/>
            <person name="Huse S.M."/>
            <person name="Kim U.U."/>
            <person name="Lasek-Nesselquist E."/>
            <person name="Manning G."/>
            <person name="Nigam A."/>
            <person name="Nixon J.E."/>
            <person name="Palm D."/>
            <person name="Passamaneck N.E."/>
            <person name="Prabhu A."/>
            <person name="Reich C.I."/>
            <person name="Reiner D.S."/>
            <person name="Samuelson J."/>
            <person name="Svard S.G."/>
            <person name="Sogin M.L."/>
        </authorList>
    </citation>
    <scope>NUCLEOTIDE SEQUENCE [LARGE SCALE GENOMIC DNA]</scope>
    <source>
        <strain evidence="2 3">WB C6</strain>
    </source>
</reference>
<dbReference type="PANTHER" id="PTHR24120">
    <property type="entry name" value="GH07239P"/>
    <property type="match status" value="1"/>
</dbReference>
<dbReference type="PROSITE" id="PS50297">
    <property type="entry name" value="ANK_REP_REGION"/>
    <property type="match status" value="2"/>
</dbReference>
<sequence length="688" mass="75945">MSKTELMVAAFEGREADVRALLHLYVGLADANGQTALMFAASAGHLECVRLLVEKEQRMQVNTGETALMFAAYNNQEAIVSFLLPYERCMQDAGGQTALMSSVYRRSIGCFRLLLEAEAGMQGKDGATALMIASRLGWTELVDMARHKEASLTDNSGMTALMFAAQTGKWQCGKMLVSQEAGMRSVTGRSALMIAAAAGHVEMVKLLISVEAGLQDAQGHTALMYAAYSGRTQTTEALLAYESGHRDNNHNTALLLAIQNYHAESAIILIEAEEALQNKQGQTPLELARALGLTKVVDEITRFHQQRFRLSGSASMIAATRKIPSDCTINNSLKTPAMTPAPVANELRDSHMVIEELEHTKVAGNTFDSELKELMEFYNNSLETSLTSQLKKPPLNSESRVHSTAMSVTNLQTAPKPVTDAPGRSTGPGYAIRTKNKNSIYQHDTTSQYEIQETILRLSQRIDTISDFLSNQEHRIEELVGMLGEVLNLPRGEAEGKPSKDELWEATRQLLEQNESQVTALGYNLRSVQKNIRGISGDFEKFKENSRTCLKALEQRCNQISSKIDEERSSNKRSISALQVEVAELKARTSGRSSKNFSIMGLDNSEDETEAISPRTPNCPETPGSRRITPRSQSTVCRSLNAYSRLQYENEHFHSSRDSPGPPQGFLKRLKRAVKYLFSGTYEGDSQP</sequence>
<evidence type="ECO:0000313" key="2">
    <source>
        <dbReference type="EMBL" id="KAE8305854.1"/>
    </source>
</evidence>
<dbReference type="KEGG" id="gla:GL50803_006530"/>
<dbReference type="STRING" id="184922.A8BE15"/>
<dbReference type="Pfam" id="PF12796">
    <property type="entry name" value="Ank_2"/>
    <property type="match status" value="2"/>
</dbReference>
<protein>
    <submittedName>
        <fullName evidence="2">Ankyrin repeat protein 1</fullName>
    </submittedName>
</protein>
<dbReference type="PANTHER" id="PTHR24120:SF4">
    <property type="entry name" value="GH07239P"/>
    <property type="match status" value="1"/>
</dbReference>
<evidence type="ECO:0000256" key="1">
    <source>
        <dbReference type="SAM" id="MobiDB-lite"/>
    </source>
</evidence>
<dbReference type="RefSeq" id="XP_001707566.1">
    <property type="nucleotide sequence ID" value="XM_001707514.1"/>
</dbReference>
<comment type="caution">
    <text evidence="2">The sequence shown here is derived from an EMBL/GenBank/DDBJ whole genome shotgun (WGS) entry which is preliminary data.</text>
</comment>
<dbReference type="EMBL" id="AACB03000001">
    <property type="protein sequence ID" value="KAE8305854.1"/>
    <property type="molecule type" value="Genomic_DNA"/>
</dbReference>
<dbReference type="OMA" id="QTGKWQC"/>
<feature type="region of interest" description="Disordered" evidence="1">
    <location>
        <begin position="606"/>
        <end position="634"/>
    </location>
</feature>
<dbReference type="GeneID" id="5700468"/>
<accession>A8BE15</accession>
<dbReference type="InterPro" id="IPR002110">
    <property type="entry name" value="Ankyrin_rpt"/>
</dbReference>
<proteinExistence type="predicted"/>
<dbReference type="AlphaFoldDB" id="A8BE15"/>
<dbReference type="InterPro" id="IPR036770">
    <property type="entry name" value="Ankyrin_rpt-contain_sf"/>
</dbReference>
<dbReference type="SMART" id="SM00248">
    <property type="entry name" value="ANK"/>
    <property type="match status" value="8"/>
</dbReference>
<dbReference type="Proteomes" id="UP000001548">
    <property type="component" value="Unassembled WGS sequence"/>
</dbReference>
<organism evidence="2 3">
    <name type="scientific">Giardia intestinalis (strain ATCC 50803 / WB clone C6)</name>
    <name type="common">Giardia lamblia</name>
    <dbReference type="NCBI Taxonomy" id="184922"/>
    <lineage>
        <taxon>Eukaryota</taxon>
        <taxon>Metamonada</taxon>
        <taxon>Diplomonadida</taxon>
        <taxon>Hexamitidae</taxon>
        <taxon>Giardiinae</taxon>
        <taxon>Giardia</taxon>
    </lineage>
</organism>
<evidence type="ECO:0000313" key="3">
    <source>
        <dbReference type="Proteomes" id="UP000001548"/>
    </source>
</evidence>